<evidence type="ECO:0000259" key="3">
    <source>
        <dbReference type="PROSITE" id="PS51208"/>
    </source>
</evidence>
<dbReference type="GO" id="GO:0019867">
    <property type="term" value="C:outer membrane"/>
    <property type="evidence" value="ECO:0007669"/>
    <property type="project" value="InterPro"/>
</dbReference>
<dbReference type="Proteomes" id="UP000325375">
    <property type="component" value="Unassembled WGS sequence"/>
</dbReference>
<dbReference type="NCBIfam" id="TIGR01414">
    <property type="entry name" value="autotrans_barl"/>
    <property type="match status" value="1"/>
</dbReference>
<organism evidence="4 5">
    <name type="scientific">Pseudomonas fluorescens</name>
    <dbReference type="NCBI Taxonomy" id="294"/>
    <lineage>
        <taxon>Bacteria</taxon>
        <taxon>Pseudomonadati</taxon>
        <taxon>Pseudomonadota</taxon>
        <taxon>Gammaproteobacteria</taxon>
        <taxon>Pseudomonadales</taxon>
        <taxon>Pseudomonadaceae</taxon>
        <taxon>Pseudomonas</taxon>
    </lineage>
</organism>
<dbReference type="Pfam" id="PF03797">
    <property type="entry name" value="Autotransporter"/>
    <property type="match status" value="1"/>
</dbReference>
<evidence type="ECO:0000256" key="2">
    <source>
        <dbReference type="SAM" id="SignalP"/>
    </source>
</evidence>
<dbReference type="PROSITE" id="PS51208">
    <property type="entry name" value="AUTOTRANSPORTER"/>
    <property type="match status" value="1"/>
</dbReference>
<proteinExistence type="predicted"/>
<dbReference type="RefSeq" id="WP_150603605.1">
    <property type="nucleotide sequence ID" value="NZ_CABVHX010000012.1"/>
</dbReference>
<feature type="compositionally biased region" description="Pro residues" evidence="1">
    <location>
        <begin position="342"/>
        <end position="354"/>
    </location>
</feature>
<dbReference type="PROSITE" id="PS51257">
    <property type="entry name" value="PROKAR_LIPOPROTEIN"/>
    <property type="match status" value="1"/>
</dbReference>
<dbReference type="InterPro" id="IPR005546">
    <property type="entry name" value="Autotransporte_beta"/>
</dbReference>
<keyword evidence="2" id="KW-0732">Signal</keyword>
<accession>A0A5E7D414</accession>
<name>A0A5E7D414_PSEFL</name>
<evidence type="ECO:0000313" key="4">
    <source>
        <dbReference type="EMBL" id="VVO06555.1"/>
    </source>
</evidence>
<reference evidence="4 5" key="1">
    <citation type="submission" date="2019-09" db="EMBL/GenBank/DDBJ databases">
        <authorList>
            <person name="Chandra G."/>
            <person name="Truman W A."/>
        </authorList>
    </citation>
    <scope>NUCLEOTIDE SEQUENCE [LARGE SCALE GENOMIC DNA]</scope>
    <source>
        <strain evidence="4">PS718</strain>
    </source>
</reference>
<dbReference type="SUPFAM" id="SSF103515">
    <property type="entry name" value="Autotransporter"/>
    <property type="match status" value="1"/>
</dbReference>
<dbReference type="SMART" id="SM00869">
    <property type="entry name" value="Autotransporter"/>
    <property type="match status" value="1"/>
</dbReference>
<dbReference type="InterPro" id="IPR036709">
    <property type="entry name" value="Autotransporte_beta_dom_sf"/>
</dbReference>
<feature type="domain" description="Autotransporter" evidence="3">
    <location>
        <begin position="512"/>
        <end position="787"/>
    </location>
</feature>
<sequence precursor="true">MRSQHKYQAKKLALAIALTLGCTPFTFAELAPDPVPSAEELIGMLDHFVADPDTVKHDPIKAKVAAIDGVSLTLDDRNDLVTLGSRGNFAGLLDGAGGVNVLQLDGARGTLGKTVNFNGLHVKQGTWTRSGDGDFDLGVLVRAKASLTNEGTILGQAVTGGILINNGAIAGGAIVLGGGDLTNKGLIDGTVTVHENGHFAGGGTLKNLNVHGRVSVDEVYHAPKLSGDLNLSQTAVLSYAVNAAGNSPTIEVGGTARLGDATLKLVTAGEYPKSSEHTILNAKKVEGRFVSIENNLAFMTPEVHYEDQKVGLTYSRNEVEIESLANTENGRAVGGAIDAPTEPTPSAIPTPTPTPLTTSTPISLPAPDVASVPDSVTALAPAPASVAVPVAAVDVDVDVDVDVPSVVATSSTTHSPVPVESFVERAPQNVEQPAAQPQKPVNAAVTALLASDKTTAPVALEQLAAGSNANLAKATLSSITPVSASMLSAMRQLDHRTGAAYGSGNSPREAAGGADSGRVWVQALGHGGKVDREYDSTLKHATQGLVMGADWRLNEQWHIGLLGGKSQTKFDARQYDGDLDSWHVGAYAVRQDGPLALRLGATYASHDGSSKRRVAFNGFSDRLKGNYDANTQQAFAELGFNFGRSDVTLEPFASLGYQRYQRDSHSENGGDAALKVFGQIRDNLSSTFGLRTAKIHTLDNGMSLTPRLSAGWKHTFGELDSDTGQQLVKGGKRFTVTGAELDRNSLGVDAGLDLGLSVNHTLGVAVTGELGSESRNHGVMGQWRMAF</sequence>
<dbReference type="InterPro" id="IPR006315">
    <property type="entry name" value="OM_autotransptr_brl_dom"/>
</dbReference>
<evidence type="ECO:0000256" key="1">
    <source>
        <dbReference type="SAM" id="MobiDB-lite"/>
    </source>
</evidence>
<feature type="chain" id="PRO_5022739106" description="Autotransporter domain-containing protein" evidence="2">
    <location>
        <begin position="29"/>
        <end position="787"/>
    </location>
</feature>
<gene>
    <name evidence="4" type="ORF">PS718_03091</name>
</gene>
<dbReference type="AlphaFoldDB" id="A0A5E7D414"/>
<feature type="region of interest" description="Disordered" evidence="1">
    <location>
        <begin position="337"/>
        <end position="356"/>
    </location>
</feature>
<dbReference type="Gene3D" id="2.40.128.130">
    <property type="entry name" value="Autotransporter beta-domain"/>
    <property type="match status" value="1"/>
</dbReference>
<dbReference type="EMBL" id="CABVHX010000012">
    <property type="protein sequence ID" value="VVO06555.1"/>
    <property type="molecule type" value="Genomic_DNA"/>
</dbReference>
<feature type="signal peptide" evidence="2">
    <location>
        <begin position="1"/>
        <end position="28"/>
    </location>
</feature>
<protein>
    <recommendedName>
        <fullName evidence="3">Autotransporter domain-containing protein</fullName>
    </recommendedName>
</protein>
<evidence type="ECO:0000313" key="5">
    <source>
        <dbReference type="Proteomes" id="UP000325375"/>
    </source>
</evidence>